<name>A0ABX5JLK2_9BACT</name>
<evidence type="ECO:0000313" key="1">
    <source>
        <dbReference type="EMBL" id="PUE67633.1"/>
    </source>
</evidence>
<organism evidence="1 2">
    <name type="scientific">Arcobacter lacus</name>
    <dbReference type="NCBI Taxonomy" id="1912876"/>
    <lineage>
        <taxon>Bacteria</taxon>
        <taxon>Pseudomonadati</taxon>
        <taxon>Campylobacterota</taxon>
        <taxon>Epsilonproteobacteria</taxon>
        <taxon>Campylobacterales</taxon>
        <taxon>Arcobacteraceae</taxon>
        <taxon>Arcobacter</taxon>
    </lineage>
</organism>
<protein>
    <recommendedName>
        <fullName evidence="3">Lipoprotein</fullName>
    </recommendedName>
</protein>
<dbReference type="RefSeq" id="WP_108526917.1">
    <property type="nucleotide sequence ID" value="NZ_MUXF01000001.1"/>
</dbReference>
<dbReference type="Proteomes" id="UP000251311">
    <property type="component" value="Unassembled WGS sequence"/>
</dbReference>
<comment type="caution">
    <text evidence="1">The sequence shown here is derived from an EMBL/GenBank/DDBJ whole genome shotgun (WGS) entry which is preliminary data.</text>
</comment>
<dbReference type="SUPFAM" id="SSF69304">
    <property type="entry name" value="Tricorn protease N-terminal domain"/>
    <property type="match status" value="1"/>
</dbReference>
<evidence type="ECO:0008006" key="3">
    <source>
        <dbReference type="Google" id="ProtNLM"/>
    </source>
</evidence>
<keyword evidence="2" id="KW-1185">Reference proteome</keyword>
<gene>
    <name evidence="1" type="ORF">B0175_01215</name>
</gene>
<proteinExistence type="predicted"/>
<sequence length="427" mass="49849">MKTYIKIFFLPLLIVFTFSGCSAKLPQYELKETYSEKQVLVYDKTISLATKAYISKMKFSPTNKDELVMSLLDTYYQTHHTDHFIVMDLKSGKVKKDMKLDNNRYIYSKRFTFSDDGKKLYLRDVYENGSPKDICKSNKEKCQESFRLWAIYDKFTILDLDTGELSPYYSYNCRELIPKNLNNVEDGIEADCSVNKSVYFRIDLLKSNFIDYKYKDEKGFGAGIAVLDKDSFKPKKIITADNKLDTEFNVEIISEDGQYVLFEKIIMDSKRYKTNKKYVVYDLKNDKAIHSFDAPFPINGRAEAFIDKDTLVFMYSSDFTVIRNTQYSKKHLGIINLATNEKKVFSDCGGSINSGGKCLITEDVYNLNDRYMMWRNYSNYYVFDKKDMKIVQEFKGAASFTVSRDFKKVAFYTINNDLYLYDISQGE</sequence>
<reference evidence="1 2" key="1">
    <citation type="submission" date="2017-02" db="EMBL/GenBank/DDBJ databases">
        <title>Arcobacter lacus sp. nov., a new species isolated from reclaimed water.</title>
        <authorList>
            <person name="Figueras M.J."/>
            <person name="Perez-Cataluna A."/>
            <person name="Salas-Masso N."/>
        </authorList>
    </citation>
    <scope>NUCLEOTIDE SEQUENCE [LARGE SCALE GENOMIC DNA]</scope>
    <source>
        <strain evidence="1 2">RW43-9</strain>
    </source>
</reference>
<dbReference type="EMBL" id="MUXF01000001">
    <property type="protein sequence ID" value="PUE67633.1"/>
    <property type="molecule type" value="Genomic_DNA"/>
</dbReference>
<evidence type="ECO:0000313" key="2">
    <source>
        <dbReference type="Proteomes" id="UP000251311"/>
    </source>
</evidence>
<accession>A0ABX5JLK2</accession>
<dbReference type="PROSITE" id="PS51257">
    <property type="entry name" value="PROKAR_LIPOPROTEIN"/>
    <property type="match status" value="1"/>
</dbReference>